<dbReference type="AlphaFoldDB" id="A0A271LBC1"/>
<evidence type="ECO:0000313" key="3">
    <source>
        <dbReference type="Proteomes" id="UP000216442"/>
    </source>
</evidence>
<proteinExistence type="predicted"/>
<keyword evidence="1" id="KW-1133">Transmembrane helix</keyword>
<reference evidence="2 3" key="1">
    <citation type="submission" date="2017-08" db="EMBL/GenBank/DDBJ databases">
        <title>Mesorhizobium wenxinae sp. nov., a novel rhizobial species isolated from root nodules of chickpea (Cicer arietinum L.).</title>
        <authorList>
            <person name="Zhang J."/>
        </authorList>
    </citation>
    <scope>NUCLEOTIDE SEQUENCE [LARGE SCALE GENOMIC DNA]</scope>
    <source>
        <strain evidence="2 3">SDW018</strain>
    </source>
</reference>
<keyword evidence="1" id="KW-0472">Membrane</keyword>
<keyword evidence="1" id="KW-0812">Transmembrane</keyword>
<gene>
    <name evidence="2" type="ORF">CIT26_30205</name>
</gene>
<dbReference type="Proteomes" id="UP000216442">
    <property type="component" value="Unassembled WGS sequence"/>
</dbReference>
<protein>
    <submittedName>
        <fullName evidence="2">Uncharacterized protein</fullName>
    </submittedName>
</protein>
<comment type="caution">
    <text evidence="2">The sequence shown here is derived from an EMBL/GenBank/DDBJ whole genome shotgun (WGS) entry which is preliminary data.</text>
</comment>
<evidence type="ECO:0000256" key="1">
    <source>
        <dbReference type="SAM" id="Phobius"/>
    </source>
</evidence>
<evidence type="ECO:0000313" key="2">
    <source>
        <dbReference type="EMBL" id="PAQ05393.1"/>
    </source>
</evidence>
<name>A0A271LBC1_9HYPH</name>
<sequence length="191" mass="20294">MEMDTKEFRSFGKRADNVGMPRQIRPIVVPPPRRTRADYGFSAVLGLLVLATIGFVGVMLTRPTAAADKTAAVSAVVEAPHDGGLITEPTRVDRAGERGVTYMVEKVTYEGAGVVNVISSRGSANTGIWFTQAKYDCNKGALFNLAGGESQSAMSTKGADYKWSYLVNGSSATMVARFACSKAGLKLYVAG</sequence>
<keyword evidence="3" id="KW-1185">Reference proteome</keyword>
<dbReference type="EMBL" id="NPKJ01000072">
    <property type="protein sequence ID" value="PAQ05393.1"/>
    <property type="molecule type" value="Genomic_DNA"/>
</dbReference>
<accession>A0A271LBC1</accession>
<feature type="transmembrane region" description="Helical" evidence="1">
    <location>
        <begin position="39"/>
        <end position="60"/>
    </location>
</feature>
<organism evidence="2 3">
    <name type="scientific">Mesorhizobium temperatum</name>
    <dbReference type="NCBI Taxonomy" id="241416"/>
    <lineage>
        <taxon>Bacteria</taxon>
        <taxon>Pseudomonadati</taxon>
        <taxon>Pseudomonadota</taxon>
        <taxon>Alphaproteobacteria</taxon>
        <taxon>Hyphomicrobiales</taxon>
        <taxon>Phyllobacteriaceae</taxon>
        <taxon>Mesorhizobium</taxon>
    </lineage>
</organism>
<dbReference type="RefSeq" id="WP_095495983.1">
    <property type="nucleotide sequence ID" value="NZ_NPKJ01000072.1"/>
</dbReference>